<dbReference type="CDD" id="cd00714">
    <property type="entry name" value="GFAT"/>
    <property type="match status" value="1"/>
</dbReference>
<dbReference type="Pfam" id="PF01380">
    <property type="entry name" value="SIS"/>
    <property type="match status" value="2"/>
</dbReference>
<comment type="subunit">
    <text evidence="10">Homodimer.</text>
</comment>
<dbReference type="Gene3D" id="3.60.20.10">
    <property type="entry name" value="Glutamine Phosphoribosylpyrophosphate, subunit 1, domain 1"/>
    <property type="match status" value="1"/>
</dbReference>
<dbReference type="Proteomes" id="UP000008139">
    <property type="component" value="Chromosome"/>
</dbReference>
<dbReference type="PANTHER" id="PTHR10937">
    <property type="entry name" value="GLUCOSAMINE--FRUCTOSE-6-PHOSPHATE AMINOTRANSFERASE, ISOMERIZING"/>
    <property type="match status" value="1"/>
</dbReference>
<dbReference type="KEGG" id="hmr:Hipma_1061"/>
<keyword evidence="11" id="KW-1133">Transmembrane helix</keyword>
<dbReference type="NCBIfam" id="NF001484">
    <property type="entry name" value="PRK00331.1"/>
    <property type="match status" value="1"/>
</dbReference>
<comment type="subcellular location">
    <subcellularLocation>
        <location evidence="2 10">Cytoplasm</location>
    </subcellularLocation>
</comment>
<comment type="catalytic activity">
    <reaction evidence="1 10">
        <text>D-fructose 6-phosphate + L-glutamine = D-glucosamine 6-phosphate + L-glutamate</text>
        <dbReference type="Rhea" id="RHEA:13237"/>
        <dbReference type="ChEBI" id="CHEBI:29985"/>
        <dbReference type="ChEBI" id="CHEBI:58359"/>
        <dbReference type="ChEBI" id="CHEBI:58725"/>
        <dbReference type="ChEBI" id="CHEBI:61527"/>
        <dbReference type="EC" id="2.6.1.16"/>
    </reaction>
</comment>
<dbReference type="InterPro" id="IPR046348">
    <property type="entry name" value="SIS_dom_sf"/>
</dbReference>
<dbReference type="EC" id="2.6.1.16" evidence="3 10"/>
<dbReference type="GO" id="GO:0006002">
    <property type="term" value="P:fructose 6-phosphate metabolic process"/>
    <property type="evidence" value="ECO:0007669"/>
    <property type="project" value="TreeGrafter"/>
</dbReference>
<feature type="active site" description="For Fru-6P isomerization activity" evidence="10">
    <location>
        <position position="598"/>
    </location>
</feature>
<evidence type="ECO:0000256" key="3">
    <source>
        <dbReference type="ARBA" id="ARBA00012916"/>
    </source>
</evidence>
<dbReference type="CDD" id="cd05008">
    <property type="entry name" value="SIS_GlmS_GlmD_1"/>
    <property type="match status" value="1"/>
</dbReference>
<protein>
    <recommendedName>
        <fullName evidence="4 10">Glutamine--fructose-6-phosphate aminotransferase [isomerizing]</fullName>
        <ecNumber evidence="3 10">2.6.1.16</ecNumber>
    </recommendedName>
    <alternativeName>
        <fullName evidence="10">D-fructose-6-phosphate amidotransferase</fullName>
    </alternativeName>
    <alternativeName>
        <fullName evidence="10">GFAT</fullName>
    </alternativeName>
    <alternativeName>
        <fullName evidence="10">Glucosamine-6-phosphate synthase</fullName>
    </alternativeName>
    <alternativeName>
        <fullName evidence="10">Hexosephosphate aminotransferase</fullName>
    </alternativeName>
    <alternativeName>
        <fullName evidence="10">L-glutamine--D-fructose-6-phosphate amidotransferase</fullName>
    </alternativeName>
</protein>
<dbReference type="HOGENOM" id="CLU_012520_5_2_7"/>
<dbReference type="GO" id="GO:0005975">
    <property type="term" value="P:carbohydrate metabolic process"/>
    <property type="evidence" value="ECO:0007669"/>
    <property type="project" value="UniProtKB-UniRule"/>
</dbReference>
<dbReference type="CDD" id="cd05009">
    <property type="entry name" value="SIS_GlmS_GlmD_2"/>
    <property type="match status" value="1"/>
</dbReference>
<dbReference type="FunCoup" id="F2LW93">
    <property type="interactions" value="349"/>
</dbReference>
<accession>F2LW93</accession>
<dbReference type="EMBL" id="CP002606">
    <property type="protein sequence ID" value="AEA34027.1"/>
    <property type="molecule type" value="Genomic_DNA"/>
</dbReference>
<evidence type="ECO:0000256" key="8">
    <source>
        <dbReference type="ARBA" id="ARBA00022737"/>
    </source>
</evidence>
<dbReference type="InParanoid" id="F2LW93"/>
<evidence type="ECO:0000259" key="12">
    <source>
        <dbReference type="PROSITE" id="PS51278"/>
    </source>
</evidence>
<comment type="function">
    <text evidence="10">Catalyzes the first step in hexosamine metabolism, converting fructose-6P into glucosamine-6P using glutamine as a nitrogen source.</text>
</comment>
<evidence type="ECO:0000256" key="9">
    <source>
        <dbReference type="ARBA" id="ARBA00022962"/>
    </source>
</evidence>
<keyword evidence="8" id="KW-0677">Repeat</keyword>
<sequence>MCGIVGYCGNQEALKILLQGLQALEYRGYDSAGISLKSTHRIETLKTKGKVIDLITLITESNIDTKARMGIGHTRWATHGIPSSENAHPHFTDNVSVVHNGIIENYRELEVFLNQRGLKRKTQTDTEIIALLIDFFLKDKTFEEAFKETVKLLKGSFAIASISKDENFIMAAKHESPLVIGLSDNQIFIASDVSAMIEYTNEFIFLEDGDTAKISAKGITIWDKDGQKVKREPITINWSKQTAQKSGYKHFMLKEIAEEDESVRNTIQSRISENGKILLDDEISIDKGFIKNIDRITIVACGTSFYAGLTAKPILEKYTGVKVDVEIGSEFRYYNYIYSKNNLFIAISQSGETADTKEPLRMAKEKGIKTLSIVNVKESAIARMADSCIYTLAGPEISVASTKAFVSQLAVLYMLAFYVGQIKGKQIEKKAKMLLSIPKLIKTTFNNTVEAAKKLAEEYHRYKNFLYLGRGLCYPLALEGALKLKEISYIHAEGYPAGEMKHGPIALIDENTPTVVVAHSKEPLYSKSLSNCEEIKSRDGKIILISDKQADIVDETIKMPEVDYELLPFIYVVPLQLFAYYMALFLGYDIDQPRNLAKSVTVE</sequence>
<evidence type="ECO:0000256" key="4">
    <source>
        <dbReference type="ARBA" id="ARBA00016090"/>
    </source>
</evidence>
<dbReference type="GO" id="GO:0097367">
    <property type="term" value="F:carbohydrate derivative binding"/>
    <property type="evidence" value="ECO:0007669"/>
    <property type="project" value="InterPro"/>
</dbReference>
<dbReference type="eggNOG" id="COG0449">
    <property type="taxonomic scope" value="Bacteria"/>
</dbReference>
<dbReference type="InterPro" id="IPR029055">
    <property type="entry name" value="Ntn_hydrolases_N"/>
</dbReference>
<evidence type="ECO:0000256" key="6">
    <source>
        <dbReference type="ARBA" id="ARBA00022576"/>
    </source>
</evidence>
<dbReference type="SUPFAM" id="SSF56235">
    <property type="entry name" value="N-terminal nucleophile aminohydrolases (Ntn hydrolases)"/>
    <property type="match status" value="1"/>
</dbReference>
<dbReference type="OrthoDB" id="9761808at2"/>
<dbReference type="GO" id="GO:0005829">
    <property type="term" value="C:cytosol"/>
    <property type="evidence" value="ECO:0007669"/>
    <property type="project" value="TreeGrafter"/>
</dbReference>
<dbReference type="SUPFAM" id="SSF53697">
    <property type="entry name" value="SIS domain"/>
    <property type="match status" value="1"/>
</dbReference>
<feature type="domain" description="SIS" evidence="13">
    <location>
        <begin position="455"/>
        <end position="593"/>
    </location>
</feature>
<dbReference type="FunFam" id="3.40.50.10490:FF:000001">
    <property type="entry name" value="Glutamine--fructose-6-phosphate aminotransferase [isomerizing]"/>
    <property type="match status" value="1"/>
</dbReference>
<organism evidence="14 15">
    <name type="scientific">Hippea maritima (strain ATCC 700847 / DSM 10411 / MH2)</name>
    <dbReference type="NCBI Taxonomy" id="760142"/>
    <lineage>
        <taxon>Bacteria</taxon>
        <taxon>Pseudomonadati</taxon>
        <taxon>Campylobacterota</taxon>
        <taxon>Desulfurellia</taxon>
        <taxon>Desulfurellales</taxon>
        <taxon>Hippeaceae</taxon>
        <taxon>Hippea</taxon>
    </lineage>
</organism>
<dbReference type="InterPro" id="IPR035466">
    <property type="entry name" value="GlmS/AgaS_SIS"/>
</dbReference>
<dbReference type="InterPro" id="IPR047084">
    <property type="entry name" value="GFAT_N"/>
</dbReference>
<keyword evidence="15" id="KW-1185">Reference proteome</keyword>
<evidence type="ECO:0000256" key="5">
    <source>
        <dbReference type="ARBA" id="ARBA00022490"/>
    </source>
</evidence>
<dbReference type="PROSITE" id="PS51278">
    <property type="entry name" value="GATASE_TYPE_2"/>
    <property type="match status" value="1"/>
</dbReference>
<reference evidence="15" key="2">
    <citation type="submission" date="2011-03" db="EMBL/GenBank/DDBJ databases">
        <title>The complete genome of Hippea maritima DSM 10411.</title>
        <authorList>
            <consortium name="US DOE Joint Genome Institute (JGI-PGF)"/>
            <person name="Lucas S."/>
            <person name="Copeland A."/>
            <person name="Lapidus A."/>
            <person name="Bruce D."/>
            <person name="Goodwin L."/>
            <person name="Pitluck S."/>
            <person name="Peters L."/>
            <person name="Kyrpides N."/>
            <person name="Mavromatis K."/>
            <person name="Pagani I."/>
            <person name="Ivanova N."/>
            <person name="Mikhailova N."/>
            <person name="Lu M."/>
            <person name="Detter J.C."/>
            <person name="Tapia R."/>
            <person name="Han C."/>
            <person name="Land M."/>
            <person name="Hauser L."/>
            <person name="Markowitz V."/>
            <person name="Cheng J.-F."/>
            <person name="Hugenholtz P."/>
            <person name="Woyke T."/>
            <person name="Wu D."/>
            <person name="Spring S."/>
            <person name="Schroeder M."/>
            <person name="Brambilla E."/>
            <person name="Klenk H.-P."/>
            <person name="Eisen J.A."/>
        </authorList>
    </citation>
    <scope>NUCLEOTIDE SEQUENCE [LARGE SCALE GENOMIC DNA]</scope>
    <source>
        <strain evidence="15">ATCC 700847 / DSM 10411 / MH2</strain>
    </source>
</reference>
<feature type="transmembrane region" description="Helical" evidence="11">
    <location>
        <begin position="566"/>
        <end position="588"/>
    </location>
</feature>
<feature type="initiator methionine" description="Removed" evidence="10">
    <location>
        <position position="1"/>
    </location>
</feature>
<keyword evidence="7 10" id="KW-0808">Transferase</keyword>
<keyword evidence="5 10" id="KW-0963">Cytoplasm</keyword>
<reference evidence="14 15" key="1">
    <citation type="journal article" date="2011" name="Stand. Genomic Sci.">
        <title>Complete genome sequence of the thermophilic sulfur-reducer Hippea maritima type strain (MH(2)).</title>
        <authorList>
            <person name="Huntemann M."/>
            <person name="Lu M."/>
            <person name="Nolan M."/>
            <person name="Lapidus A."/>
            <person name="Lucas S."/>
            <person name="Hammon N."/>
            <person name="Deshpande S."/>
            <person name="Cheng J.F."/>
            <person name="Tapia R."/>
            <person name="Han C."/>
            <person name="Goodwin L."/>
            <person name="Pitluck S."/>
            <person name="Liolios K."/>
            <person name="Pagani I."/>
            <person name="Ivanova N."/>
            <person name="Ovchinikova G."/>
            <person name="Pati A."/>
            <person name="Chen A."/>
            <person name="Palaniappan K."/>
            <person name="Land M."/>
            <person name="Hauser L."/>
            <person name="Jeffries C.D."/>
            <person name="Detter J.C."/>
            <person name="Brambilla E.M."/>
            <person name="Rohde M."/>
            <person name="Spring S."/>
            <person name="Goker M."/>
            <person name="Woyke T."/>
            <person name="Bristow J."/>
            <person name="Eisen J.A."/>
            <person name="Markowitz V."/>
            <person name="Hugenholtz P."/>
            <person name="Kyrpides N.C."/>
            <person name="Klenk H.P."/>
            <person name="Mavromatis K."/>
        </authorList>
    </citation>
    <scope>NUCLEOTIDE SEQUENCE [LARGE SCALE GENOMIC DNA]</scope>
    <source>
        <strain evidence="15">ATCC 700847 / DSM 10411 / MH2</strain>
    </source>
</reference>
<evidence type="ECO:0000256" key="1">
    <source>
        <dbReference type="ARBA" id="ARBA00001031"/>
    </source>
</evidence>
<dbReference type="RefSeq" id="WP_013682066.1">
    <property type="nucleotide sequence ID" value="NC_015318.1"/>
</dbReference>
<keyword evidence="11" id="KW-0812">Transmembrane</keyword>
<keyword evidence="9" id="KW-0315">Glutamine amidotransferase</keyword>
<proteinExistence type="inferred from homology"/>
<evidence type="ECO:0000256" key="2">
    <source>
        <dbReference type="ARBA" id="ARBA00004496"/>
    </source>
</evidence>
<keyword evidence="11" id="KW-0472">Membrane</keyword>
<keyword evidence="6 10" id="KW-0032">Aminotransferase</keyword>
<dbReference type="GO" id="GO:0006047">
    <property type="term" value="P:UDP-N-acetylglucosamine metabolic process"/>
    <property type="evidence" value="ECO:0007669"/>
    <property type="project" value="TreeGrafter"/>
</dbReference>
<gene>
    <name evidence="10" type="primary">glmS</name>
    <name evidence="14" type="ordered locus">Hipma_1061</name>
</gene>
<dbReference type="GO" id="GO:0006487">
    <property type="term" value="P:protein N-linked glycosylation"/>
    <property type="evidence" value="ECO:0007669"/>
    <property type="project" value="TreeGrafter"/>
</dbReference>
<evidence type="ECO:0000256" key="11">
    <source>
        <dbReference type="SAM" id="Phobius"/>
    </source>
</evidence>
<dbReference type="InterPro" id="IPR035490">
    <property type="entry name" value="GlmS/FrlB_SIS"/>
</dbReference>
<dbReference type="AlphaFoldDB" id="F2LW93"/>
<feature type="domain" description="SIS" evidence="13">
    <location>
        <begin position="285"/>
        <end position="425"/>
    </location>
</feature>
<dbReference type="InterPro" id="IPR017932">
    <property type="entry name" value="GATase_2_dom"/>
</dbReference>
<dbReference type="InterPro" id="IPR001347">
    <property type="entry name" value="SIS_dom"/>
</dbReference>
<evidence type="ECO:0000259" key="13">
    <source>
        <dbReference type="PROSITE" id="PS51464"/>
    </source>
</evidence>
<dbReference type="Gene3D" id="3.40.50.10490">
    <property type="entry name" value="Glucose-6-phosphate isomerase like protein, domain 1"/>
    <property type="match status" value="2"/>
</dbReference>
<dbReference type="FunFam" id="3.60.20.10:FF:000006">
    <property type="entry name" value="Glutamine--fructose-6-phosphate aminotransferase [isomerizing]"/>
    <property type="match status" value="1"/>
</dbReference>
<evidence type="ECO:0000313" key="14">
    <source>
        <dbReference type="EMBL" id="AEA34027.1"/>
    </source>
</evidence>
<dbReference type="HAMAP" id="MF_00164">
    <property type="entry name" value="GlmS"/>
    <property type="match status" value="1"/>
</dbReference>
<evidence type="ECO:0000313" key="15">
    <source>
        <dbReference type="Proteomes" id="UP000008139"/>
    </source>
</evidence>
<dbReference type="PANTHER" id="PTHR10937:SF0">
    <property type="entry name" value="GLUTAMINE--FRUCTOSE-6-PHOSPHATE TRANSAMINASE (ISOMERIZING)"/>
    <property type="match status" value="1"/>
</dbReference>
<dbReference type="STRING" id="760142.Hipma_1061"/>
<feature type="active site" description="Nucleophile; for GATase activity" evidence="10">
    <location>
        <position position="2"/>
    </location>
</feature>
<dbReference type="GO" id="GO:0004360">
    <property type="term" value="F:glutamine-fructose-6-phosphate transaminase (isomerizing) activity"/>
    <property type="evidence" value="ECO:0007669"/>
    <property type="project" value="UniProtKB-UniRule"/>
</dbReference>
<feature type="domain" description="Glutamine amidotransferase type-2" evidence="12">
    <location>
        <begin position="2"/>
        <end position="217"/>
    </location>
</feature>
<dbReference type="PROSITE" id="PS51464">
    <property type="entry name" value="SIS"/>
    <property type="match status" value="2"/>
</dbReference>
<dbReference type="InterPro" id="IPR005855">
    <property type="entry name" value="GFAT"/>
</dbReference>
<dbReference type="Pfam" id="PF13522">
    <property type="entry name" value="GATase_6"/>
    <property type="match status" value="1"/>
</dbReference>
<evidence type="ECO:0000256" key="7">
    <source>
        <dbReference type="ARBA" id="ARBA00022679"/>
    </source>
</evidence>
<dbReference type="NCBIfam" id="TIGR01135">
    <property type="entry name" value="glmS"/>
    <property type="match status" value="1"/>
</dbReference>
<evidence type="ECO:0000256" key="10">
    <source>
        <dbReference type="HAMAP-Rule" id="MF_00164"/>
    </source>
</evidence>
<name>F2LW93_HIPMA</name>